<dbReference type="GO" id="GO:0001966">
    <property type="term" value="P:thigmotaxis"/>
    <property type="evidence" value="ECO:0007669"/>
    <property type="project" value="Ensembl"/>
</dbReference>
<dbReference type="GeneID" id="103398444"/>
<dbReference type="GO" id="GO:0005813">
    <property type="term" value="C:centrosome"/>
    <property type="evidence" value="ECO:0007669"/>
    <property type="project" value="UniProtKB-SubCell"/>
</dbReference>
<keyword evidence="11" id="KW-0007">Acetylation</keyword>
<dbReference type="InterPro" id="IPR015947">
    <property type="entry name" value="PUA-like_sf"/>
</dbReference>
<keyword evidence="10" id="KW-0832">Ubl conjugation</keyword>
<dbReference type="Proteomes" id="UP000265120">
    <property type="component" value="Unassembled WGS sequence"/>
</dbReference>
<dbReference type="GO" id="GO:0008270">
    <property type="term" value="F:zinc ion binding"/>
    <property type="evidence" value="ECO:0007669"/>
    <property type="project" value="UniProtKB-KW"/>
</dbReference>
<keyword evidence="23" id="KW-1185">Reference proteome</keyword>
<evidence type="ECO:0000256" key="3">
    <source>
        <dbReference type="ARBA" id="ARBA00004514"/>
    </source>
</evidence>
<evidence type="ECO:0000256" key="11">
    <source>
        <dbReference type="ARBA" id="ARBA00022990"/>
    </source>
</evidence>
<keyword evidence="9" id="KW-0862">Zinc</keyword>
<evidence type="ECO:0000256" key="4">
    <source>
        <dbReference type="ARBA" id="ARBA00022490"/>
    </source>
</evidence>
<proteinExistence type="predicted"/>
<dbReference type="InterPro" id="IPR056994">
    <property type="entry name" value="TRI4_N"/>
</dbReference>
<feature type="domain" description="ASCH" evidence="21">
    <location>
        <begin position="429"/>
        <end position="543"/>
    </location>
</feature>
<organism evidence="22 23">
    <name type="scientific">Cynoglossus semilaevis</name>
    <name type="common">Tongue sole</name>
    <dbReference type="NCBI Taxonomy" id="244447"/>
    <lineage>
        <taxon>Eukaryota</taxon>
        <taxon>Metazoa</taxon>
        <taxon>Chordata</taxon>
        <taxon>Craniata</taxon>
        <taxon>Vertebrata</taxon>
        <taxon>Euteleostomi</taxon>
        <taxon>Actinopterygii</taxon>
        <taxon>Neopterygii</taxon>
        <taxon>Teleostei</taxon>
        <taxon>Neoteleostei</taxon>
        <taxon>Acanthomorphata</taxon>
        <taxon>Carangaria</taxon>
        <taxon>Pleuronectiformes</taxon>
        <taxon>Pleuronectoidei</taxon>
        <taxon>Cynoglossidae</taxon>
        <taxon>Cynoglossinae</taxon>
        <taxon>Cynoglossus</taxon>
    </lineage>
</organism>
<evidence type="ECO:0000256" key="9">
    <source>
        <dbReference type="ARBA" id="ARBA00022833"/>
    </source>
</evidence>
<comment type="subunit">
    <text evidence="17">Interacts with the thyroid hormone receptor/TR (via the ligand-binding domain); this interaction requires the presence of thyroid hormone. Interacts with the androgen receptor/AR; in an androgen, testosterone and dihydrotestosterone-dependent manner. Interacts with ESR1 (estrogen ligand-bound); competes with UFSP2. Interacts with UFSP2; competes with ligand-bound ESR1. Interacts with DDRGK1 and UFL1; the interaction with DDRGK1 is direct. Interacts with NCOA1. Interacts with EP300. Part of the ASC-1 complex, that contains TRIP4, ASCC1, ASCC2 and ASCC3. Identified in the RQT (ribosome quality control trigger) complex, that contains ASCC2, ASCC3 and TRIP4. Interacts with NEK6. Interacts with CSRP1. Interacts with ZCCHC4.</text>
</comment>
<reference evidence="22" key="2">
    <citation type="submission" date="2025-09" db="UniProtKB">
        <authorList>
            <consortium name="Ensembl"/>
        </authorList>
    </citation>
    <scope>IDENTIFICATION</scope>
</reference>
<dbReference type="InterPro" id="IPR039128">
    <property type="entry name" value="TRIP4-like"/>
</dbReference>
<evidence type="ECO:0000256" key="1">
    <source>
        <dbReference type="ARBA" id="ARBA00004123"/>
    </source>
</evidence>
<keyword evidence="5" id="KW-1017">Isopeptide bond</keyword>
<dbReference type="Pfam" id="PF23135">
    <property type="entry name" value="TRI4_N"/>
    <property type="match status" value="1"/>
</dbReference>
<evidence type="ECO:0000256" key="13">
    <source>
        <dbReference type="ARBA" id="ARBA00023163"/>
    </source>
</evidence>
<evidence type="ECO:0000256" key="14">
    <source>
        <dbReference type="ARBA" id="ARBA00023212"/>
    </source>
</evidence>
<evidence type="ECO:0000256" key="20">
    <source>
        <dbReference type="SAM" id="MobiDB-lite"/>
    </source>
</evidence>
<dbReference type="GO" id="GO:0061055">
    <property type="term" value="P:myotome development"/>
    <property type="evidence" value="ECO:0007669"/>
    <property type="project" value="Ensembl"/>
</dbReference>
<keyword evidence="8" id="KW-0863">Zinc-finger</keyword>
<dbReference type="AlphaFoldDB" id="A0A3P8VIB9"/>
<dbReference type="GO" id="GO:0180022">
    <property type="term" value="C:RQC-trigger complex"/>
    <property type="evidence" value="ECO:0007669"/>
    <property type="project" value="InterPro"/>
</dbReference>
<evidence type="ECO:0000256" key="15">
    <source>
        <dbReference type="ARBA" id="ARBA00023242"/>
    </source>
</evidence>
<dbReference type="CDD" id="cd06554">
    <property type="entry name" value="ASCH_ASC-1_like"/>
    <property type="match status" value="1"/>
</dbReference>
<keyword evidence="14" id="KW-0206">Cytoskeleton</keyword>
<dbReference type="InterPro" id="IPR056993">
    <property type="entry name" value="TRIP4_3rd_dom"/>
</dbReference>
<evidence type="ECO:0000256" key="18">
    <source>
        <dbReference type="ARBA" id="ARBA00070627"/>
    </source>
</evidence>
<comment type="function">
    <text evidence="16">Transcription coactivator which associates with nuclear receptors, transcriptional coactivators including EP300, CREBBP and NCOA1, and basal transcription factors like TBP and TFIIA to facilitate nuclear receptors-mediated transcription. May thereby play an important role in establishing distinct coactivator complexes under different cellular conditions. Plays a role in thyroid hormone receptor and estrogen receptor transactivation. Also involved in androgen receptor transactivation. Plays a pivotal role in the transactivation of NF-kappa-B, SRF and AP1. Acts as a mediator of transrepression between nuclear receptor and either AP1 or NF-kappa-B. May play a role in the development of neuromuscular junction. May play a role in late myogenic differentiation. Also functions as part of the RQC trigger (RQT) complex that activates the ribosome quality control (RQC) pathway, a pathway that degrades nascent peptide chains during problematic translation.</text>
</comment>
<feature type="region of interest" description="Disordered" evidence="20">
    <location>
        <begin position="80"/>
        <end position="122"/>
    </location>
</feature>
<dbReference type="OrthoDB" id="338816at2759"/>
<dbReference type="Ensembl" id="ENSCSET00000014179.1">
    <property type="protein sequence ID" value="ENSCSEP00000014014.1"/>
    <property type="gene ID" value="ENSCSEG00000009015.1"/>
</dbReference>
<accession>A0A3P8VIB9</accession>
<dbReference type="Pfam" id="PF04266">
    <property type="entry name" value="ASCH"/>
    <property type="match status" value="1"/>
</dbReference>
<dbReference type="GO" id="GO:0072344">
    <property type="term" value="P:rescue of stalled ribosome"/>
    <property type="evidence" value="ECO:0007669"/>
    <property type="project" value="InterPro"/>
</dbReference>
<evidence type="ECO:0000256" key="5">
    <source>
        <dbReference type="ARBA" id="ARBA00022499"/>
    </source>
</evidence>
<keyword evidence="13" id="KW-0804">Transcription</keyword>
<dbReference type="PANTHER" id="PTHR12963">
    <property type="entry name" value="THYROID RECEPTOR INTERACTING PROTEIN RELATED"/>
    <property type="match status" value="1"/>
</dbReference>
<dbReference type="InterPro" id="IPR009349">
    <property type="entry name" value="TRIP4/RQT4_C2HC5_Znf"/>
</dbReference>
<dbReference type="Pfam" id="PF06221">
    <property type="entry name" value="zf-C2HC5"/>
    <property type="match status" value="1"/>
</dbReference>
<dbReference type="PANTHER" id="PTHR12963:SF4">
    <property type="entry name" value="ACTIVATING SIGNAL COINTEGRATOR 1"/>
    <property type="match status" value="1"/>
</dbReference>
<dbReference type="Pfam" id="PF23134">
    <property type="entry name" value="TRIP4_3rd"/>
    <property type="match status" value="1"/>
</dbReference>
<dbReference type="InParanoid" id="A0A3P8VIB9"/>
<comment type="subcellular location">
    <subcellularLocation>
        <location evidence="2">Cytoplasm</location>
        <location evidence="2">Cytoskeleton</location>
        <location evidence="2">Microtubule organizing center</location>
        <location evidence="2">Centrosome</location>
    </subcellularLocation>
    <subcellularLocation>
        <location evidence="3">Cytoplasm</location>
        <location evidence="3">Cytosol</location>
    </subcellularLocation>
    <subcellularLocation>
        <location evidence="1">Nucleus</location>
    </subcellularLocation>
</comment>
<evidence type="ECO:0000256" key="2">
    <source>
        <dbReference type="ARBA" id="ARBA00004300"/>
    </source>
</evidence>
<keyword evidence="12" id="KW-0805">Transcription regulation</keyword>
<dbReference type="CTD" id="9325"/>
<evidence type="ECO:0000256" key="16">
    <source>
        <dbReference type="ARBA" id="ARBA00055901"/>
    </source>
</evidence>
<dbReference type="Gene3D" id="2.30.130.30">
    <property type="entry name" value="Hypothetical protein"/>
    <property type="match status" value="1"/>
</dbReference>
<dbReference type="FunCoup" id="A0A3P8VIB9">
    <property type="interactions" value="1520"/>
</dbReference>
<evidence type="ECO:0000259" key="21">
    <source>
        <dbReference type="SMART" id="SM01022"/>
    </source>
</evidence>
<evidence type="ECO:0000256" key="12">
    <source>
        <dbReference type="ARBA" id="ARBA00023015"/>
    </source>
</evidence>
<dbReference type="GO" id="GO:0005634">
    <property type="term" value="C:nucleus"/>
    <property type="evidence" value="ECO:0007669"/>
    <property type="project" value="UniProtKB-SubCell"/>
</dbReference>
<feature type="region of interest" description="Disordered" evidence="20">
    <location>
        <begin position="346"/>
        <end position="366"/>
    </location>
</feature>
<dbReference type="STRING" id="244447.ENSCSEP00000014014"/>
<dbReference type="InterPro" id="IPR007374">
    <property type="entry name" value="ASCH_domain"/>
</dbReference>
<dbReference type="GO" id="GO:0007528">
    <property type="term" value="P:neuromuscular junction development"/>
    <property type="evidence" value="ECO:0007669"/>
    <property type="project" value="Ensembl"/>
</dbReference>
<dbReference type="FunFam" id="2.30.130.30:FF:000004">
    <property type="entry name" value="Activating signal cointegrator 1"/>
    <property type="match status" value="1"/>
</dbReference>
<evidence type="ECO:0000256" key="8">
    <source>
        <dbReference type="ARBA" id="ARBA00022771"/>
    </source>
</evidence>
<dbReference type="GeneTree" id="ENSGT00390000005300"/>
<name>A0A3P8VIB9_CYNSE</name>
<evidence type="ECO:0000256" key="6">
    <source>
        <dbReference type="ARBA" id="ARBA00022553"/>
    </source>
</evidence>
<evidence type="ECO:0000256" key="7">
    <source>
        <dbReference type="ARBA" id="ARBA00022723"/>
    </source>
</evidence>
<dbReference type="RefSeq" id="XP_024909333.1">
    <property type="nucleotide sequence ID" value="XM_025053565.1"/>
</dbReference>
<dbReference type="GO" id="GO:0005829">
    <property type="term" value="C:cytosol"/>
    <property type="evidence" value="ECO:0007669"/>
    <property type="project" value="UniProtKB-SubCell"/>
</dbReference>
<evidence type="ECO:0000256" key="10">
    <source>
        <dbReference type="ARBA" id="ARBA00022843"/>
    </source>
</evidence>
<keyword evidence="4" id="KW-0963">Cytoplasm</keyword>
<sequence length="601" mass="69211">MRMSDALLQWCLDQLHHQFGLEACEDIIKYILSIESAEEIEEYLIDLLQGADGKKRHFIDQLLSRWKRTQRSPDPVAIFPLKESLPFDPQDQTKDTQKKSKRKGRNRQEALSVNQTEPEPEVVKTPIDLMRAQENINSSSSSKKKNKFVSLYAKEGQDKLAVLLPGRHSCECLAQKHTLINNCISCGRIVCEQEGSGPCLFCGSLVCTKEEQEILQRDSNKSQKLRKKLMGDFGERDILPHQEAKIKAGLEKAVQHKEKLLEYDKNSVRRTQVLDDESDYFAAESNQWLSPGEREKMIKKEEELRAIRHASRKDRKITLDFAGRQVIDEGNDLTEYYNKLDEFAKGSDTMSKSPRHTDRQSGKHNIRGLVNPNILQDAPEWVNIRTSETPRGIMNQKKSLVEEKGSEERNRLRLQDKELQEISDGGWCLSMHQPWASLLVKGIKRVEGRTWYTSHRGRLWIAAAAKKPTPQEVAEVEAMYQQIYKKETRFPKDYPTGCLLGCVHMTDCLSQEQFKEQFPGTCEESSSPFVFICTNPQELLVKFPMKGKHKICNSSRTFWPMGLVFWNSLFKGSWRVSTIKVPRRAWSHRPLTDITGEANRD</sequence>
<dbReference type="GO" id="GO:0007409">
    <property type="term" value="P:axonogenesis"/>
    <property type="evidence" value="ECO:0007669"/>
    <property type="project" value="Ensembl"/>
</dbReference>
<keyword evidence="6" id="KW-0597">Phosphoprotein</keyword>
<evidence type="ECO:0000256" key="19">
    <source>
        <dbReference type="ARBA" id="ARBA00075052"/>
    </source>
</evidence>
<keyword evidence="15" id="KW-0539">Nucleus</keyword>
<dbReference type="SUPFAM" id="SSF88697">
    <property type="entry name" value="PUA domain-like"/>
    <property type="match status" value="1"/>
</dbReference>
<evidence type="ECO:0000256" key="17">
    <source>
        <dbReference type="ARBA" id="ARBA00065803"/>
    </source>
</evidence>
<evidence type="ECO:0000313" key="22">
    <source>
        <dbReference type="Ensembl" id="ENSCSEP00000014014.1"/>
    </source>
</evidence>
<protein>
    <recommendedName>
        <fullName evidence="18">Activating signal cointegrator 1</fullName>
    </recommendedName>
    <alternativeName>
        <fullName evidence="19">Thyroid receptor-interacting protein 4</fullName>
    </alternativeName>
</protein>
<dbReference type="SMART" id="SM01022">
    <property type="entry name" value="ASCH"/>
    <property type="match status" value="1"/>
</dbReference>
<reference evidence="22" key="1">
    <citation type="submission" date="2025-08" db="UniProtKB">
        <authorList>
            <consortium name="Ensembl"/>
        </authorList>
    </citation>
    <scope>IDENTIFICATION</scope>
</reference>
<evidence type="ECO:0000313" key="23">
    <source>
        <dbReference type="Proteomes" id="UP000265120"/>
    </source>
</evidence>
<keyword evidence="7" id="KW-0479">Metal-binding</keyword>